<keyword evidence="1" id="KW-0812">Transmembrane</keyword>
<sequence length="445" mass="46188">MRLASWTFEVAIAVVVVVMCCAARTTVAQSPIFHLSATKFTTTNASVTTATTVEVRCEHDSAFVSKWTAAPGLAAGDALSNGTLYNSTTVGLEYTFGGDFSPFSASNAECIARMTVEGKVRQVPSERNCSVSRAELAGDLSRERCCVVNWDDGVQLVYCLVARTTPGYACTLDAQCHGGDCRGGYCCGALGRVPGCTACASGNGGGYCAACASPYFLVKDSARRRRRSAMVDSQNTFLRTRVLPDDSAATTTLAPATDDYDLGSLTANTCYRDQPAGAGCERNQECASMQCSGGFCCDDSKYSSACTNCTADGGVCGGCEYGYELNEGACTFLNVNGAVCAADTDCATGVCRGGKCCGPKGRSKGCLACDFDGECATCDTGYINILSECFKDTSTNGGGSTDGSSNSTYANSTIIAASVAGGVAFIMVLMVAIRCIVAKRTNSDE</sequence>
<dbReference type="GeneID" id="16072576"/>
<evidence type="ECO:0000256" key="1">
    <source>
        <dbReference type="SAM" id="Phobius"/>
    </source>
</evidence>
<protein>
    <submittedName>
        <fullName evidence="3">Uncharacterized protein</fullName>
    </submittedName>
</protein>
<feature type="signal peptide" evidence="2">
    <location>
        <begin position="1"/>
        <end position="28"/>
    </location>
</feature>
<evidence type="ECO:0000313" key="4">
    <source>
        <dbReference type="Proteomes" id="UP000007799"/>
    </source>
</evidence>
<keyword evidence="4" id="KW-1185">Reference proteome</keyword>
<accession>F2UFJ2</accession>
<dbReference type="EMBL" id="GL832972">
    <property type="protein sequence ID" value="EGD75560.1"/>
    <property type="molecule type" value="Genomic_DNA"/>
</dbReference>
<dbReference type="RefSeq" id="XP_004992017.1">
    <property type="nucleotide sequence ID" value="XM_004991960.1"/>
</dbReference>
<keyword evidence="1" id="KW-1133">Transmembrane helix</keyword>
<keyword evidence="2" id="KW-0732">Signal</keyword>
<dbReference type="AlphaFoldDB" id="F2UFJ2"/>
<dbReference type="Proteomes" id="UP000007799">
    <property type="component" value="Unassembled WGS sequence"/>
</dbReference>
<name>F2UFJ2_SALR5</name>
<reference evidence="3" key="1">
    <citation type="submission" date="2009-08" db="EMBL/GenBank/DDBJ databases">
        <title>Annotation of Salpingoeca rosetta.</title>
        <authorList>
            <consortium name="The Broad Institute Genome Sequencing Platform"/>
            <person name="Russ C."/>
            <person name="Cuomo C."/>
            <person name="Burger G."/>
            <person name="Gray M.W."/>
            <person name="Holland P.W.H."/>
            <person name="King N."/>
            <person name="Lang F.B.F."/>
            <person name="Roger A.J."/>
            <person name="Ruiz-Trillo I."/>
            <person name="Young S.K."/>
            <person name="Zeng Q."/>
            <person name="Gargeya S."/>
            <person name="Alvarado L."/>
            <person name="Berlin A."/>
            <person name="Chapman S.B."/>
            <person name="Chen Z."/>
            <person name="Freedman E."/>
            <person name="Gellesch M."/>
            <person name="Goldberg J."/>
            <person name="Griggs A."/>
            <person name="Gujja S."/>
            <person name="Heilman E."/>
            <person name="Heiman D."/>
            <person name="Howarth C."/>
            <person name="Mehta T."/>
            <person name="Neiman D."/>
            <person name="Pearson M."/>
            <person name="Roberts A."/>
            <person name="Saif S."/>
            <person name="Shea T."/>
            <person name="Shenoy N."/>
            <person name="Sisk P."/>
            <person name="Stolte C."/>
            <person name="Sykes S."/>
            <person name="White J."/>
            <person name="Yandava C."/>
            <person name="Haas B."/>
            <person name="Nusbaum C."/>
            <person name="Birren B."/>
        </authorList>
    </citation>
    <scope>NUCLEOTIDE SEQUENCE [LARGE SCALE GENOMIC DNA]</scope>
    <source>
        <strain evidence="3">ATCC 50818</strain>
    </source>
</reference>
<keyword evidence="1" id="KW-0472">Membrane</keyword>
<evidence type="ECO:0000256" key="2">
    <source>
        <dbReference type="SAM" id="SignalP"/>
    </source>
</evidence>
<dbReference type="InParanoid" id="F2UFJ2"/>
<dbReference type="KEGG" id="sre:PTSG_06630"/>
<proteinExistence type="predicted"/>
<gene>
    <name evidence="3" type="ORF">PTSG_06630</name>
</gene>
<feature type="chain" id="PRO_5003288623" evidence="2">
    <location>
        <begin position="29"/>
        <end position="445"/>
    </location>
</feature>
<organism evidence="4">
    <name type="scientific">Salpingoeca rosetta (strain ATCC 50818 / BSB-021)</name>
    <dbReference type="NCBI Taxonomy" id="946362"/>
    <lineage>
        <taxon>Eukaryota</taxon>
        <taxon>Choanoflagellata</taxon>
        <taxon>Craspedida</taxon>
        <taxon>Salpingoecidae</taxon>
        <taxon>Salpingoeca</taxon>
    </lineage>
</organism>
<feature type="transmembrane region" description="Helical" evidence="1">
    <location>
        <begin position="414"/>
        <end position="437"/>
    </location>
</feature>
<evidence type="ECO:0000313" key="3">
    <source>
        <dbReference type="EMBL" id="EGD75560.1"/>
    </source>
</evidence>